<organism evidence="3">
    <name type="scientific">Singulisphaera sp. Ch08</name>
    <dbReference type="NCBI Taxonomy" id="3120278"/>
    <lineage>
        <taxon>Bacteria</taxon>
        <taxon>Pseudomonadati</taxon>
        <taxon>Planctomycetota</taxon>
        <taxon>Planctomycetia</taxon>
        <taxon>Isosphaerales</taxon>
        <taxon>Isosphaeraceae</taxon>
        <taxon>Singulisphaera</taxon>
    </lineage>
</organism>
<keyword evidence="1" id="KW-0175">Coiled coil</keyword>
<dbReference type="AlphaFoldDB" id="A0AAU7CMZ5"/>
<name>A0AAU7CMZ5_9BACT</name>
<evidence type="ECO:0000313" key="3">
    <source>
        <dbReference type="EMBL" id="XBH06833.1"/>
    </source>
</evidence>
<proteinExistence type="predicted"/>
<dbReference type="EMBL" id="CP155447">
    <property type="protein sequence ID" value="XBH06833.1"/>
    <property type="molecule type" value="Genomic_DNA"/>
</dbReference>
<reference evidence="3" key="1">
    <citation type="submission" date="2024-05" db="EMBL/GenBank/DDBJ databases">
        <title>Planctomycetes of the genus Singulisphaera possess chitinolytic capabilities.</title>
        <authorList>
            <person name="Ivanova A."/>
        </authorList>
    </citation>
    <scope>NUCLEOTIDE SEQUENCE</scope>
    <source>
        <strain evidence="3">Ch08T</strain>
    </source>
</reference>
<sequence>MQRQTLLTVFLGLGLVGGIAFMAQRLGATAVEGAEAPPSPPSAVVAPLPVVVPPPLPLPDETQPPSVPLPLTETLLGVDETQNLPPLAGASATKPRQAGDPMDDLKTFHQQSRQKAEAQIKSLTQEVETLRARLQKVEVALEGWKSISTALEQEQERSPGVVLSVRRGFRKHVEEAPTHLEPVPVESVPESAGSKQP</sequence>
<dbReference type="RefSeq" id="WP_406699681.1">
    <property type="nucleotide sequence ID" value="NZ_CP155447.1"/>
</dbReference>
<gene>
    <name evidence="3" type="ORF">V5E97_12555</name>
</gene>
<evidence type="ECO:0000256" key="1">
    <source>
        <dbReference type="SAM" id="Coils"/>
    </source>
</evidence>
<protein>
    <submittedName>
        <fullName evidence="3">Uncharacterized protein</fullName>
    </submittedName>
</protein>
<accession>A0AAU7CMZ5</accession>
<evidence type="ECO:0000256" key="2">
    <source>
        <dbReference type="SAM" id="MobiDB-lite"/>
    </source>
</evidence>
<feature type="region of interest" description="Disordered" evidence="2">
    <location>
        <begin position="175"/>
        <end position="197"/>
    </location>
</feature>
<feature type="coiled-coil region" evidence="1">
    <location>
        <begin position="106"/>
        <end position="140"/>
    </location>
</feature>